<evidence type="ECO:0000256" key="1">
    <source>
        <dbReference type="ARBA" id="ARBA00023015"/>
    </source>
</evidence>
<dbReference type="SUPFAM" id="SSF46689">
    <property type="entry name" value="Homeodomain-like"/>
    <property type="match status" value="1"/>
</dbReference>
<gene>
    <name evidence="5" type="ORF">FC78_GL001973</name>
</gene>
<evidence type="ECO:0000313" key="5">
    <source>
        <dbReference type="EMBL" id="KRK83164.1"/>
    </source>
</evidence>
<dbReference type="InterPro" id="IPR018060">
    <property type="entry name" value="HTH_AraC"/>
</dbReference>
<dbReference type="PANTHER" id="PTHR43280">
    <property type="entry name" value="ARAC-FAMILY TRANSCRIPTIONAL REGULATOR"/>
    <property type="match status" value="1"/>
</dbReference>
<dbReference type="Gene3D" id="1.10.10.60">
    <property type="entry name" value="Homeodomain-like"/>
    <property type="match status" value="2"/>
</dbReference>
<comment type="caution">
    <text evidence="5">The sequence shown here is derived from an EMBL/GenBank/DDBJ whole genome shotgun (WGS) entry which is preliminary data.</text>
</comment>
<dbReference type="AlphaFoldDB" id="A0A0R1KIG7"/>
<dbReference type="InterPro" id="IPR011051">
    <property type="entry name" value="RmlC_Cupin_sf"/>
</dbReference>
<dbReference type="EMBL" id="AZDY01000037">
    <property type="protein sequence ID" value="KRK83164.1"/>
    <property type="molecule type" value="Genomic_DNA"/>
</dbReference>
<dbReference type="InterPro" id="IPR009057">
    <property type="entry name" value="Homeodomain-like_sf"/>
</dbReference>
<dbReference type="InterPro" id="IPR020449">
    <property type="entry name" value="Tscrpt_reg_AraC-type_HTH"/>
</dbReference>
<keyword evidence="2" id="KW-0238">DNA-binding</keyword>
<keyword evidence="3" id="KW-0804">Transcription</keyword>
<evidence type="ECO:0000259" key="4">
    <source>
        <dbReference type="PROSITE" id="PS01124"/>
    </source>
</evidence>
<dbReference type="InterPro" id="IPR003313">
    <property type="entry name" value="AraC-bd"/>
</dbReference>
<sequence>MSKSIIEILRSKNSPKEFSNVVKKLEKVEKTEKNITPIKTANGEPVYRFYNTYDDDLELNTNPISISVQPIESVIPFHYHNFVDIVAPLMGNCTAVVQDKEIEMQQGDLLFVGNQSVHTVKPIGTDDIVIDIALRNTAFSLNELNTLLHDNRQTSISGMLFSLLSDRNYGKGQYSFFKTNNNSKISRNVWEIIDEYYHPDKESDKIIRLEIMILFSRLIRESYKTVDVKWKMNDKKRANILSLLLYIESNYADITLEEMAQHFGYNANYLSSFLKKSTGMTFIKLVHLQRINAAAEYLNYTNAPIDKISFKVGYENPSYFYKIFKKVLGISPDLYRQKAHSNNG</sequence>
<dbReference type="InterPro" id="IPR018062">
    <property type="entry name" value="HTH_AraC-typ_CS"/>
</dbReference>
<dbReference type="PRINTS" id="PR00032">
    <property type="entry name" value="HTHARAC"/>
</dbReference>
<evidence type="ECO:0000256" key="2">
    <source>
        <dbReference type="ARBA" id="ARBA00023125"/>
    </source>
</evidence>
<dbReference type="Proteomes" id="UP000051515">
    <property type="component" value="Unassembled WGS sequence"/>
</dbReference>
<dbReference type="PROSITE" id="PS01124">
    <property type="entry name" value="HTH_ARAC_FAMILY_2"/>
    <property type="match status" value="1"/>
</dbReference>
<dbReference type="OrthoDB" id="9816335at2"/>
<dbReference type="SUPFAM" id="SSF51182">
    <property type="entry name" value="RmlC-like cupins"/>
    <property type="match status" value="1"/>
</dbReference>
<dbReference type="PANTHER" id="PTHR43280:SF28">
    <property type="entry name" value="HTH-TYPE TRANSCRIPTIONAL ACTIVATOR RHAS"/>
    <property type="match status" value="1"/>
</dbReference>
<name>A0A0R1KIG7_9LACO</name>
<evidence type="ECO:0000313" key="6">
    <source>
        <dbReference type="Proteomes" id="UP000051515"/>
    </source>
</evidence>
<evidence type="ECO:0000256" key="3">
    <source>
        <dbReference type="ARBA" id="ARBA00023163"/>
    </source>
</evidence>
<dbReference type="InterPro" id="IPR014710">
    <property type="entry name" value="RmlC-like_jellyroll"/>
</dbReference>
<proteinExistence type="predicted"/>
<dbReference type="Pfam" id="PF12833">
    <property type="entry name" value="HTH_18"/>
    <property type="match status" value="1"/>
</dbReference>
<protein>
    <submittedName>
        <fullName evidence="5">Transcriptional regulator-type</fullName>
    </submittedName>
</protein>
<feature type="domain" description="HTH araC/xylS-type" evidence="4">
    <location>
        <begin position="241"/>
        <end position="338"/>
    </location>
</feature>
<accession>A0A0R1KIG7</accession>
<dbReference type="GO" id="GO:0003700">
    <property type="term" value="F:DNA-binding transcription factor activity"/>
    <property type="evidence" value="ECO:0007669"/>
    <property type="project" value="InterPro"/>
</dbReference>
<dbReference type="SMART" id="SM00342">
    <property type="entry name" value="HTH_ARAC"/>
    <property type="match status" value="1"/>
</dbReference>
<keyword evidence="6" id="KW-1185">Reference proteome</keyword>
<reference evidence="5 6" key="1">
    <citation type="journal article" date="2015" name="Genome Announc.">
        <title>Expanding the biotechnology potential of lactobacilli through comparative genomics of 213 strains and associated genera.</title>
        <authorList>
            <person name="Sun Z."/>
            <person name="Harris H.M."/>
            <person name="McCann A."/>
            <person name="Guo C."/>
            <person name="Argimon S."/>
            <person name="Zhang W."/>
            <person name="Yang X."/>
            <person name="Jeffery I.B."/>
            <person name="Cooney J.C."/>
            <person name="Kagawa T.F."/>
            <person name="Liu W."/>
            <person name="Song Y."/>
            <person name="Salvetti E."/>
            <person name="Wrobel A."/>
            <person name="Rasinkangas P."/>
            <person name="Parkhill J."/>
            <person name="Rea M.C."/>
            <person name="O'Sullivan O."/>
            <person name="Ritari J."/>
            <person name="Douillard F.P."/>
            <person name="Paul Ross R."/>
            <person name="Yang R."/>
            <person name="Briner A.E."/>
            <person name="Felis G.E."/>
            <person name="de Vos W.M."/>
            <person name="Barrangou R."/>
            <person name="Klaenhammer T.R."/>
            <person name="Caufield P.W."/>
            <person name="Cui Y."/>
            <person name="Zhang H."/>
            <person name="O'Toole P.W."/>
        </authorList>
    </citation>
    <scope>NUCLEOTIDE SEQUENCE [LARGE SCALE GENOMIC DNA]</scope>
    <source>
        <strain evidence="5 6">DSM 19674</strain>
    </source>
</reference>
<dbReference type="Pfam" id="PF02311">
    <property type="entry name" value="AraC_binding"/>
    <property type="match status" value="1"/>
</dbReference>
<dbReference type="GO" id="GO:0043565">
    <property type="term" value="F:sequence-specific DNA binding"/>
    <property type="evidence" value="ECO:0007669"/>
    <property type="project" value="InterPro"/>
</dbReference>
<dbReference type="Gene3D" id="2.60.120.10">
    <property type="entry name" value="Jelly Rolls"/>
    <property type="match status" value="1"/>
</dbReference>
<keyword evidence="1" id="KW-0805">Transcription regulation</keyword>
<dbReference type="RefSeq" id="WP_056952543.1">
    <property type="nucleotide sequence ID" value="NZ_AZDY01000037.1"/>
</dbReference>
<organism evidence="5 6">
    <name type="scientific">Companilactobacillus bobalius DSM 19674</name>
    <dbReference type="NCBI Taxonomy" id="1423788"/>
    <lineage>
        <taxon>Bacteria</taxon>
        <taxon>Bacillati</taxon>
        <taxon>Bacillota</taxon>
        <taxon>Bacilli</taxon>
        <taxon>Lactobacillales</taxon>
        <taxon>Lactobacillaceae</taxon>
        <taxon>Companilactobacillus</taxon>
        <taxon>Companilactobacillus bobalius</taxon>
    </lineage>
</organism>
<dbReference type="PROSITE" id="PS00041">
    <property type="entry name" value="HTH_ARAC_FAMILY_1"/>
    <property type="match status" value="1"/>
</dbReference>
<dbReference type="STRING" id="1423788.FC78_GL001973"/>
<dbReference type="PATRIC" id="fig|1423788.3.peg.2038"/>